<protein>
    <submittedName>
        <fullName evidence="1">Uncharacterized protein</fullName>
    </submittedName>
</protein>
<reference evidence="1" key="1">
    <citation type="submission" date="2020-11" db="EMBL/GenBank/DDBJ databases">
        <authorList>
            <person name="Tran Van P."/>
        </authorList>
    </citation>
    <scope>NUCLEOTIDE SEQUENCE</scope>
</reference>
<dbReference type="Gene3D" id="2.70.98.30">
    <property type="entry name" value="Golgi alpha-mannosidase II, domain 4"/>
    <property type="match status" value="1"/>
</dbReference>
<gene>
    <name evidence="1" type="ORF">CTOB1V02_LOCUS16304</name>
</gene>
<dbReference type="GO" id="GO:0006491">
    <property type="term" value="P:N-glycan processing"/>
    <property type="evidence" value="ECO:0007669"/>
    <property type="project" value="TreeGrafter"/>
</dbReference>
<accession>A0A7R8WWL6</accession>
<name>A0A7R8WWL6_9CRUS</name>
<organism evidence="1">
    <name type="scientific">Cyprideis torosa</name>
    <dbReference type="NCBI Taxonomy" id="163714"/>
    <lineage>
        <taxon>Eukaryota</taxon>
        <taxon>Metazoa</taxon>
        <taxon>Ecdysozoa</taxon>
        <taxon>Arthropoda</taxon>
        <taxon>Crustacea</taxon>
        <taxon>Oligostraca</taxon>
        <taxon>Ostracoda</taxon>
        <taxon>Podocopa</taxon>
        <taxon>Podocopida</taxon>
        <taxon>Cytherocopina</taxon>
        <taxon>Cytheroidea</taxon>
        <taxon>Cytherideidae</taxon>
        <taxon>Cyprideis</taxon>
    </lineage>
</organism>
<dbReference type="InterPro" id="IPR050843">
    <property type="entry name" value="Glycosyl_Hydrlase_38"/>
</dbReference>
<dbReference type="PANTHER" id="PTHR11607:SF3">
    <property type="entry name" value="LYSOSOMAL ALPHA-MANNOSIDASE"/>
    <property type="match status" value="1"/>
</dbReference>
<dbReference type="GO" id="GO:0004559">
    <property type="term" value="F:alpha-mannosidase activity"/>
    <property type="evidence" value="ECO:0007669"/>
    <property type="project" value="TreeGrafter"/>
</dbReference>
<dbReference type="OrthoDB" id="10261055at2759"/>
<dbReference type="SUPFAM" id="SSF74650">
    <property type="entry name" value="Galactose mutarotase-like"/>
    <property type="match status" value="1"/>
</dbReference>
<dbReference type="EMBL" id="OB702447">
    <property type="protein sequence ID" value="CAD7238489.1"/>
    <property type="molecule type" value="Genomic_DNA"/>
</dbReference>
<dbReference type="AlphaFoldDB" id="A0A7R8WWL6"/>
<dbReference type="GO" id="GO:0000139">
    <property type="term" value="C:Golgi membrane"/>
    <property type="evidence" value="ECO:0007669"/>
    <property type="project" value="TreeGrafter"/>
</dbReference>
<feature type="non-terminal residue" evidence="1">
    <location>
        <position position="1"/>
    </location>
</feature>
<dbReference type="InterPro" id="IPR011013">
    <property type="entry name" value="Gal_mutarotase_sf_dom"/>
</dbReference>
<sequence length="62" mass="7105">MDVVAKDIRHGETFFTSLNGFQMIRRERFSKLPIQANFYPSGIGAYIEDQHTRMTLLSGQAL</sequence>
<dbReference type="GO" id="GO:0030246">
    <property type="term" value="F:carbohydrate binding"/>
    <property type="evidence" value="ECO:0007669"/>
    <property type="project" value="InterPro"/>
</dbReference>
<dbReference type="GO" id="GO:0005975">
    <property type="term" value="P:carbohydrate metabolic process"/>
    <property type="evidence" value="ECO:0007669"/>
    <property type="project" value="InterPro"/>
</dbReference>
<evidence type="ECO:0000313" key="1">
    <source>
        <dbReference type="EMBL" id="CAD7238489.1"/>
    </source>
</evidence>
<proteinExistence type="predicted"/>
<dbReference type="PANTHER" id="PTHR11607">
    <property type="entry name" value="ALPHA-MANNOSIDASE"/>
    <property type="match status" value="1"/>
</dbReference>